<evidence type="ECO:0000313" key="6">
    <source>
        <dbReference type="EMBL" id="MFC7318887.1"/>
    </source>
</evidence>
<evidence type="ECO:0000256" key="1">
    <source>
        <dbReference type="ARBA" id="ARBA00023015"/>
    </source>
</evidence>
<keyword evidence="2" id="KW-0238">DNA-binding</keyword>
<dbReference type="Pfam" id="PF01614">
    <property type="entry name" value="IclR_C"/>
    <property type="match status" value="1"/>
</dbReference>
<evidence type="ECO:0000256" key="3">
    <source>
        <dbReference type="ARBA" id="ARBA00023163"/>
    </source>
</evidence>
<dbReference type="SUPFAM" id="SSF46785">
    <property type="entry name" value="Winged helix' DNA-binding domain"/>
    <property type="match status" value="1"/>
</dbReference>
<dbReference type="PANTHER" id="PTHR30136:SF35">
    <property type="entry name" value="HTH-TYPE TRANSCRIPTIONAL REGULATOR RV1719"/>
    <property type="match status" value="1"/>
</dbReference>
<accession>A0ABD6AEK6</accession>
<keyword evidence="1" id="KW-0805">Transcription regulation</keyword>
<keyword evidence="7" id="KW-1185">Reference proteome</keyword>
<evidence type="ECO:0000259" key="5">
    <source>
        <dbReference type="PROSITE" id="PS51078"/>
    </source>
</evidence>
<evidence type="ECO:0000313" key="7">
    <source>
        <dbReference type="Proteomes" id="UP001596547"/>
    </source>
</evidence>
<evidence type="ECO:0000259" key="4">
    <source>
        <dbReference type="PROSITE" id="PS51077"/>
    </source>
</evidence>
<dbReference type="EMBL" id="JBHTBF010000003">
    <property type="protein sequence ID" value="MFC7318887.1"/>
    <property type="molecule type" value="Genomic_DNA"/>
</dbReference>
<feature type="domain" description="IclR-ED" evidence="5">
    <location>
        <begin position="67"/>
        <end position="252"/>
    </location>
</feature>
<protein>
    <submittedName>
        <fullName evidence="6">IclR family transcriptional regulator</fullName>
    </submittedName>
</protein>
<dbReference type="Proteomes" id="UP001596547">
    <property type="component" value="Unassembled WGS sequence"/>
</dbReference>
<sequence length="252" mass="27341">MSDRVPIKSVRTTFELLEALVTSGGMSLPELSEELAMPRSTVHDYLLSLRNLGYVVKDGMEYRISTRFLAMGQSARGKIGIFGPAKNTVDDLAEKTGEHASLMIEENGLGVLLYIAKGENALDLGVSEGFRMELPTNAPGKAILAHLSTARVEAILDRHGLPKVTEKTVTSREVLYEQLEAIREQGYAIDEGERVEGVRAVAAPIVTGDTVHGALAVSGPAHRLEGTRFETELPDRVLRAANVTQVQYTLGE</sequence>
<dbReference type="SMART" id="SM00346">
    <property type="entry name" value="HTH_ICLR"/>
    <property type="match status" value="1"/>
</dbReference>
<dbReference type="GO" id="GO:0003677">
    <property type="term" value="F:DNA binding"/>
    <property type="evidence" value="ECO:0007669"/>
    <property type="project" value="UniProtKB-KW"/>
</dbReference>
<dbReference type="GO" id="GO:0006355">
    <property type="term" value="P:regulation of DNA-templated transcription"/>
    <property type="evidence" value="ECO:0007669"/>
    <property type="project" value="UniProtKB-ARBA"/>
</dbReference>
<dbReference type="PROSITE" id="PS51078">
    <property type="entry name" value="ICLR_ED"/>
    <property type="match status" value="1"/>
</dbReference>
<dbReference type="Gene3D" id="3.30.450.40">
    <property type="match status" value="1"/>
</dbReference>
<dbReference type="InterPro" id="IPR036390">
    <property type="entry name" value="WH_DNA-bd_sf"/>
</dbReference>
<dbReference type="RefSeq" id="WP_379794676.1">
    <property type="nucleotide sequence ID" value="NZ_JBHTBB010000002.1"/>
</dbReference>
<dbReference type="InterPro" id="IPR050707">
    <property type="entry name" value="HTH_MetabolicPath_Reg"/>
</dbReference>
<dbReference type="Gene3D" id="1.10.10.10">
    <property type="entry name" value="Winged helix-like DNA-binding domain superfamily/Winged helix DNA-binding domain"/>
    <property type="match status" value="1"/>
</dbReference>
<comment type="caution">
    <text evidence="6">The sequence shown here is derived from an EMBL/GenBank/DDBJ whole genome shotgun (WGS) entry which is preliminary data.</text>
</comment>
<reference evidence="6 7" key="1">
    <citation type="journal article" date="2019" name="Int. J. Syst. Evol. Microbiol.">
        <title>The Global Catalogue of Microorganisms (GCM) 10K type strain sequencing project: providing services to taxonomists for standard genome sequencing and annotation.</title>
        <authorList>
            <consortium name="The Broad Institute Genomics Platform"/>
            <consortium name="The Broad Institute Genome Sequencing Center for Infectious Disease"/>
            <person name="Wu L."/>
            <person name="Ma J."/>
        </authorList>
    </citation>
    <scope>NUCLEOTIDE SEQUENCE [LARGE SCALE GENOMIC DNA]</scope>
    <source>
        <strain evidence="6 7">PSR21</strain>
    </source>
</reference>
<evidence type="ECO:0000256" key="2">
    <source>
        <dbReference type="ARBA" id="ARBA00023125"/>
    </source>
</evidence>
<dbReference type="AlphaFoldDB" id="A0ABD6AEK6"/>
<gene>
    <name evidence="6" type="ORF">ACFQPE_19090</name>
</gene>
<dbReference type="SUPFAM" id="SSF55781">
    <property type="entry name" value="GAF domain-like"/>
    <property type="match status" value="1"/>
</dbReference>
<proteinExistence type="predicted"/>
<keyword evidence="3" id="KW-0804">Transcription</keyword>
<dbReference type="PROSITE" id="PS51077">
    <property type="entry name" value="HTH_ICLR"/>
    <property type="match status" value="1"/>
</dbReference>
<feature type="domain" description="HTH iclR-type" evidence="4">
    <location>
        <begin position="7"/>
        <end position="66"/>
    </location>
</feature>
<dbReference type="InterPro" id="IPR005471">
    <property type="entry name" value="Tscrpt_reg_IclR_N"/>
</dbReference>
<organism evidence="6 7">
    <name type="scientific">Halomarina halobia</name>
    <dbReference type="NCBI Taxonomy" id="3033386"/>
    <lineage>
        <taxon>Archaea</taxon>
        <taxon>Methanobacteriati</taxon>
        <taxon>Methanobacteriota</taxon>
        <taxon>Stenosarchaea group</taxon>
        <taxon>Halobacteria</taxon>
        <taxon>Halobacteriales</taxon>
        <taxon>Natronomonadaceae</taxon>
        <taxon>Halomarina</taxon>
    </lineage>
</organism>
<dbReference type="Pfam" id="PF09339">
    <property type="entry name" value="HTH_IclR"/>
    <property type="match status" value="1"/>
</dbReference>
<dbReference type="InterPro" id="IPR014757">
    <property type="entry name" value="Tscrpt_reg_IclR_C"/>
</dbReference>
<dbReference type="InterPro" id="IPR029016">
    <property type="entry name" value="GAF-like_dom_sf"/>
</dbReference>
<dbReference type="InterPro" id="IPR036388">
    <property type="entry name" value="WH-like_DNA-bd_sf"/>
</dbReference>
<dbReference type="PANTHER" id="PTHR30136">
    <property type="entry name" value="HELIX-TURN-HELIX TRANSCRIPTIONAL REGULATOR, ICLR FAMILY"/>
    <property type="match status" value="1"/>
</dbReference>
<name>A0ABD6AEK6_9EURY</name>